<reference evidence="1 2" key="1">
    <citation type="journal article" date="2021" name="Hortic Res">
        <title>The domestication of Cucurbita argyrosperma as revealed by the genome of its wild relative.</title>
        <authorList>
            <person name="Barrera-Redondo J."/>
            <person name="Sanchez-de la Vega G."/>
            <person name="Aguirre-Liguori J.A."/>
            <person name="Castellanos-Morales G."/>
            <person name="Gutierrez-Guerrero Y.T."/>
            <person name="Aguirre-Dugua X."/>
            <person name="Aguirre-Planter E."/>
            <person name="Tenaillon M.I."/>
            <person name="Lira-Saade R."/>
            <person name="Eguiarte L.E."/>
        </authorList>
    </citation>
    <scope>NUCLEOTIDE SEQUENCE [LARGE SCALE GENOMIC DNA]</scope>
    <source>
        <strain evidence="1">JBR-2021</strain>
    </source>
</reference>
<dbReference type="PROSITE" id="PS00018">
    <property type="entry name" value="EF_HAND_1"/>
    <property type="match status" value="1"/>
</dbReference>
<protein>
    <submittedName>
        <fullName evidence="1">Uncharacterized protein</fullName>
    </submittedName>
</protein>
<accession>A0AAV6NBQ0</accession>
<dbReference type="InterPro" id="IPR018247">
    <property type="entry name" value="EF_Hand_1_Ca_BS"/>
</dbReference>
<dbReference type="EMBL" id="JAGKQH010000007">
    <property type="protein sequence ID" value="KAG6594925.1"/>
    <property type="molecule type" value="Genomic_DNA"/>
</dbReference>
<feature type="non-terminal residue" evidence="1">
    <location>
        <position position="1"/>
    </location>
</feature>
<organism evidence="1 2">
    <name type="scientific">Cucurbita argyrosperma subsp. sororia</name>
    <dbReference type="NCBI Taxonomy" id="37648"/>
    <lineage>
        <taxon>Eukaryota</taxon>
        <taxon>Viridiplantae</taxon>
        <taxon>Streptophyta</taxon>
        <taxon>Embryophyta</taxon>
        <taxon>Tracheophyta</taxon>
        <taxon>Spermatophyta</taxon>
        <taxon>Magnoliopsida</taxon>
        <taxon>eudicotyledons</taxon>
        <taxon>Gunneridae</taxon>
        <taxon>Pentapetalae</taxon>
        <taxon>rosids</taxon>
        <taxon>fabids</taxon>
        <taxon>Cucurbitales</taxon>
        <taxon>Cucurbitaceae</taxon>
        <taxon>Cucurbiteae</taxon>
        <taxon>Cucurbita</taxon>
    </lineage>
</organism>
<keyword evidence="2" id="KW-1185">Reference proteome</keyword>
<dbReference type="Proteomes" id="UP000685013">
    <property type="component" value="Chromosome 7"/>
</dbReference>
<evidence type="ECO:0000313" key="1">
    <source>
        <dbReference type="EMBL" id="KAG6594925.1"/>
    </source>
</evidence>
<proteinExistence type="predicted"/>
<comment type="caution">
    <text evidence="1">The sequence shown here is derived from an EMBL/GenBank/DDBJ whole genome shotgun (WGS) entry which is preliminary data.</text>
</comment>
<dbReference type="AlphaFoldDB" id="A0AAV6NBQ0"/>
<sequence>MGSFDGTWKQCPSQSGYCSSIILAGDADTTGLIEVQEMATLLFYIYFFMSLMLRDAQTTTIENHHPRNHAMILLRG</sequence>
<evidence type="ECO:0000313" key="2">
    <source>
        <dbReference type="Proteomes" id="UP000685013"/>
    </source>
</evidence>
<gene>
    <name evidence="1" type="ORF">SDJN03_11478</name>
</gene>
<name>A0AAV6NBQ0_9ROSI</name>